<comment type="similarity">
    <text evidence="7">Belongs to the binding-protein-dependent transport system permease family.</text>
</comment>
<keyword evidence="5 7" id="KW-1133">Transmembrane helix</keyword>
<sequence length="331" mass="35632">MSAQTAKATWGSRLRLLGIKILSLFVSLVAASLVVFLLVNLLPGDVAGVILGQNADPTSVAALRETMNLDQPWPARYLAWVGGLLQGDLGSSIFTSQPISMQLGRRLGVTFSLVILGMLFAVGISLPLGAYAAARRNKVTGVAVSILSQLGMAVPAFLAGLLLVIVFAVWLGWLPANGYIEFRTNPLMWARNLVLPVASLAMVQGAILTRYTRSAFVEVLNQDYFRTARAVGWRFRPAIIRHGIRNASLQVITVLGLQLASLLVGSIVVERVFSLPGLGSYLIAAVGQRDLPVVQSVVMILVALVLIINTMVDIIYHLLDPRLKAAEGVER</sequence>
<dbReference type="PANTHER" id="PTHR43163:SF6">
    <property type="entry name" value="DIPEPTIDE TRANSPORT SYSTEM PERMEASE PROTEIN DPPB-RELATED"/>
    <property type="match status" value="1"/>
</dbReference>
<evidence type="ECO:0000256" key="4">
    <source>
        <dbReference type="ARBA" id="ARBA00022692"/>
    </source>
</evidence>
<evidence type="ECO:0000259" key="8">
    <source>
        <dbReference type="PROSITE" id="PS50928"/>
    </source>
</evidence>
<evidence type="ECO:0000256" key="5">
    <source>
        <dbReference type="ARBA" id="ARBA00022989"/>
    </source>
</evidence>
<dbReference type="GO" id="GO:0071916">
    <property type="term" value="F:dipeptide transmembrane transporter activity"/>
    <property type="evidence" value="ECO:0007669"/>
    <property type="project" value="TreeGrafter"/>
</dbReference>
<dbReference type="InterPro" id="IPR000515">
    <property type="entry name" value="MetI-like"/>
</dbReference>
<keyword evidence="3" id="KW-1003">Cell membrane</keyword>
<organism evidence="9 10">
    <name type="scientific">Propionimicrobium lymphophilum ACS-093-V-SCH5</name>
    <dbReference type="NCBI Taxonomy" id="883161"/>
    <lineage>
        <taxon>Bacteria</taxon>
        <taxon>Bacillati</taxon>
        <taxon>Actinomycetota</taxon>
        <taxon>Actinomycetes</taxon>
        <taxon>Propionibacteriales</taxon>
        <taxon>Propionibacteriaceae</taxon>
        <taxon>Propionimicrobium</taxon>
    </lineage>
</organism>
<dbReference type="Pfam" id="PF00528">
    <property type="entry name" value="BPD_transp_1"/>
    <property type="match status" value="1"/>
</dbReference>
<dbReference type="STRING" id="883161.HMPREF9306_01423"/>
<dbReference type="InterPro" id="IPR035906">
    <property type="entry name" value="MetI-like_sf"/>
</dbReference>
<feature type="transmembrane region" description="Helical" evidence="7">
    <location>
        <begin position="251"/>
        <end position="273"/>
    </location>
</feature>
<dbReference type="OrthoDB" id="147688at2"/>
<keyword evidence="10" id="KW-1185">Reference proteome</keyword>
<feature type="transmembrane region" description="Helical" evidence="7">
    <location>
        <begin position="21"/>
        <end position="42"/>
    </location>
</feature>
<comment type="caution">
    <text evidence="9">The sequence shown here is derived from an EMBL/GenBank/DDBJ whole genome shotgun (WGS) entry which is preliminary data.</text>
</comment>
<evidence type="ECO:0000256" key="3">
    <source>
        <dbReference type="ARBA" id="ARBA00022475"/>
    </source>
</evidence>
<dbReference type="AlphaFoldDB" id="S2VZ00"/>
<keyword evidence="2 7" id="KW-0813">Transport</keyword>
<dbReference type="InterPro" id="IPR045621">
    <property type="entry name" value="BPD_transp_1_N"/>
</dbReference>
<keyword evidence="4 7" id="KW-0812">Transmembrane</keyword>
<protein>
    <recommendedName>
        <fullName evidence="8">ABC transmembrane type-1 domain-containing protein</fullName>
    </recommendedName>
</protein>
<evidence type="ECO:0000256" key="6">
    <source>
        <dbReference type="ARBA" id="ARBA00023136"/>
    </source>
</evidence>
<evidence type="ECO:0000256" key="7">
    <source>
        <dbReference type="RuleBase" id="RU363032"/>
    </source>
</evidence>
<comment type="subcellular location">
    <subcellularLocation>
        <location evidence="1 7">Cell membrane</location>
        <topology evidence="1 7">Multi-pass membrane protein</topology>
    </subcellularLocation>
</comment>
<dbReference type="PROSITE" id="PS50928">
    <property type="entry name" value="ABC_TM1"/>
    <property type="match status" value="1"/>
</dbReference>
<evidence type="ECO:0000313" key="9">
    <source>
        <dbReference type="EMBL" id="EPD32723.1"/>
    </source>
</evidence>
<gene>
    <name evidence="9" type="ORF">HMPREF9306_01423</name>
</gene>
<proteinExistence type="inferred from homology"/>
<reference evidence="9 10" key="1">
    <citation type="submission" date="2013-04" db="EMBL/GenBank/DDBJ databases">
        <title>The Genome Sequence of Propionimicrobium lymphophilum ACS-093-V-SCH5.</title>
        <authorList>
            <consortium name="The Broad Institute Genomics Platform"/>
            <person name="Earl A."/>
            <person name="Ward D."/>
            <person name="Feldgarden M."/>
            <person name="Gevers D."/>
            <person name="Saerens B."/>
            <person name="Vaneechoutte M."/>
            <person name="Walker B."/>
            <person name="Young S."/>
            <person name="Zeng Q."/>
            <person name="Gargeya S."/>
            <person name="Fitzgerald M."/>
            <person name="Haas B."/>
            <person name="Abouelleil A."/>
            <person name="Allen A.W."/>
            <person name="Alvarado L."/>
            <person name="Arachchi H.M."/>
            <person name="Berlin A.M."/>
            <person name="Chapman S.B."/>
            <person name="Gainer-Dewar J."/>
            <person name="Goldberg J."/>
            <person name="Griggs A."/>
            <person name="Gujja S."/>
            <person name="Hansen M."/>
            <person name="Howarth C."/>
            <person name="Imamovic A."/>
            <person name="Ireland A."/>
            <person name="Larimer J."/>
            <person name="McCowan C."/>
            <person name="Murphy C."/>
            <person name="Pearson M."/>
            <person name="Poon T.W."/>
            <person name="Priest M."/>
            <person name="Roberts A."/>
            <person name="Saif S."/>
            <person name="Shea T."/>
            <person name="Sisk P."/>
            <person name="Sykes S."/>
            <person name="Wortman J."/>
            <person name="Nusbaum C."/>
            <person name="Birren B."/>
        </authorList>
    </citation>
    <scope>NUCLEOTIDE SEQUENCE [LARGE SCALE GENOMIC DNA]</scope>
    <source>
        <strain evidence="9 10">ACS-093-V-SCH5</strain>
    </source>
</reference>
<dbReference type="EMBL" id="AGZR01000008">
    <property type="protein sequence ID" value="EPD32723.1"/>
    <property type="molecule type" value="Genomic_DNA"/>
</dbReference>
<feature type="transmembrane region" description="Helical" evidence="7">
    <location>
        <begin position="146"/>
        <end position="173"/>
    </location>
</feature>
<name>S2VZ00_9ACTN</name>
<feature type="transmembrane region" description="Helical" evidence="7">
    <location>
        <begin position="193"/>
        <end position="211"/>
    </location>
</feature>
<dbReference type="Gene3D" id="1.10.3720.10">
    <property type="entry name" value="MetI-like"/>
    <property type="match status" value="1"/>
</dbReference>
<keyword evidence="6 7" id="KW-0472">Membrane</keyword>
<dbReference type="SUPFAM" id="SSF161098">
    <property type="entry name" value="MetI-like"/>
    <property type="match status" value="1"/>
</dbReference>
<accession>S2VZ00</accession>
<feature type="domain" description="ABC transmembrane type-1" evidence="8">
    <location>
        <begin position="107"/>
        <end position="312"/>
    </location>
</feature>
<feature type="transmembrane region" description="Helical" evidence="7">
    <location>
        <begin position="293"/>
        <end position="316"/>
    </location>
</feature>
<evidence type="ECO:0000256" key="1">
    <source>
        <dbReference type="ARBA" id="ARBA00004651"/>
    </source>
</evidence>
<feature type="transmembrane region" description="Helical" evidence="7">
    <location>
        <begin position="111"/>
        <end position="134"/>
    </location>
</feature>
<dbReference type="RefSeq" id="WP_016456250.1">
    <property type="nucleotide sequence ID" value="NZ_KE150269.1"/>
</dbReference>
<dbReference type="PANTHER" id="PTHR43163">
    <property type="entry name" value="DIPEPTIDE TRANSPORT SYSTEM PERMEASE PROTEIN DPPB-RELATED"/>
    <property type="match status" value="1"/>
</dbReference>
<dbReference type="GO" id="GO:0005886">
    <property type="term" value="C:plasma membrane"/>
    <property type="evidence" value="ECO:0007669"/>
    <property type="project" value="UniProtKB-SubCell"/>
</dbReference>
<dbReference type="PATRIC" id="fig|883161.3.peg.1416"/>
<dbReference type="HOGENOM" id="CLU_036879_0_1_11"/>
<evidence type="ECO:0000313" key="10">
    <source>
        <dbReference type="Proteomes" id="UP000014417"/>
    </source>
</evidence>
<dbReference type="Pfam" id="PF19300">
    <property type="entry name" value="BPD_transp_1_N"/>
    <property type="match status" value="1"/>
</dbReference>
<evidence type="ECO:0000256" key="2">
    <source>
        <dbReference type="ARBA" id="ARBA00022448"/>
    </source>
</evidence>
<dbReference type="Proteomes" id="UP000014417">
    <property type="component" value="Unassembled WGS sequence"/>
</dbReference>